<accession>A0ACC1N1B8</accession>
<name>A0ACC1N1B8_9PEZI</name>
<dbReference type="EMBL" id="JAPDGR010003109">
    <property type="protein sequence ID" value="KAJ2972709.1"/>
    <property type="molecule type" value="Genomic_DNA"/>
</dbReference>
<sequence>MDHQTTGQKSQSSHTGSPELASKESALLVVLMNLTIRMRLTDAGEQHMFDETYRTVKRILALLLMVCADGPHPTVELVQCGALMALYEYGHGEIETAYQTLSQTAPVARVLGIFATQKGESGIDDVPLTLQEEQQNCLWWGLFILEQFILQDDAMRHLPFVFESPSRTTLLPESQVQVDPLVMSPTPGTATHLITNLSSPRPTLPSARLLTTDIEVGSQKLGSFQLSAKTASIFHRALRIDKERRLNEKPLLSAFNDLDNEIRIATKNLLEQSLDWETKLDCFAMLIGALFVLYTPFLSILEHSTPAAIESDPDLAVALTALRFACKMSTEISCKVNPAFDTTSRSPAILCAPAGASCYRVILAYACLSRIFPDEYDVCQKAIREKFESLWLFSFRWGFAGMFGLHRLRHEILDNAAY</sequence>
<reference evidence="1" key="1">
    <citation type="submission" date="2022-10" db="EMBL/GenBank/DDBJ databases">
        <title>Genome Sequence of Xylaria curta.</title>
        <authorList>
            <person name="Buettner E."/>
        </authorList>
    </citation>
    <scope>NUCLEOTIDE SEQUENCE</scope>
    <source>
        <strain evidence="1">Babe10</strain>
    </source>
</reference>
<proteinExistence type="predicted"/>
<protein>
    <submittedName>
        <fullName evidence="1">Uncharacterized protein</fullName>
    </submittedName>
</protein>
<keyword evidence="2" id="KW-1185">Reference proteome</keyword>
<evidence type="ECO:0000313" key="2">
    <source>
        <dbReference type="Proteomes" id="UP001143856"/>
    </source>
</evidence>
<dbReference type="Proteomes" id="UP001143856">
    <property type="component" value="Unassembled WGS sequence"/>
</dbReference>
<organism evidence="1 2">
    <name type="scientific">Xylaria curta</name>
    <dbReference type="NCBI Taxonomy" id="42375"/>
    <lineage>
        <taxon>Eukaryota</taxon>
        <taxon>Fungi</taxon>
        <taxon>Dikarya</taxon>
        <taxon>Ascomycota</taxon>
        <taxon>Pezizomycotina</taxon>
        <taxon>Sordariomycetes</taxon>
        <taxon>Xylariomycetidae</taxon>
        <taxon>Xylariales</taxon>
        <taxon>Xylariaceae</taxon>
        <taxon>Xylaria</taxon>
    </lineage>
</organism>
<gene>
    <name evidence="1" type="ORF">NUW58_g9129</name>
</gene>
<evidence type="ECO:0000313" key="1">
    <source>
        <dbReference type="EMBL" id="KAJ2972709.1"/>
    </source>
</evidence>
<comment type="caution">
    <text evidence="1">The sequence shown here is derived from an EMBL/GenBank/DDBJ whole genome shotgun (WGS) entry which is preliminary data.</text>
</comment>